<proteinExistence type="inferred from homology"/>
<dbReference type="InterPro" id="IPR026847">
    <property type="entry name" value="VPS13"/>
</dbReference>
<feature type="compositionally biased region" description="Polar residues" evidence="2">
    <location>
        <begin position="205"/>
        <end position="220"/>
    </location>
</feature>
<feature type="domain" description="Vacuolar protein sorting-associated protein 13 VPS13 adaptor binding" evidence="3">
    <location>
        <begin position="1889"/>
        <end position="2463"/>
    </location>
</feature>
<comment type="caution">
    <text evidence="4">The sequence shown here is derived from an EMBL/GenBank/DDBJ whole genome shotgun (WGS) entry which is preliminary data.</text>
</comment>
<dbReference type="EMBL" id="JALLPJ020000928">
    <property type="protein sequence ID" value="KAL3779571.1"/>
    <property type="molecule type" value="Genomic_DNA"/>
</dbReference>
<dbReference type="InterPro" id="IPR009543">
    <property type="entry name" value="VPS13_VAB"/>
</dbReference>
<accession>A0ABD3NX80</accession>
<evidence type="ECO:0000256" key="2">
    <source>
        <dbReference type="SAM" id="MobiDB-lite"/>
    </source>
</evidence>
<name>A0ABD3NX80_9STRA</name>
<feature type="region of interest" description="Disordered" evidence="2">
    <location>
        <begin position="1149"/>
        <end position="1176"/>
    </location>
</feature>
<organism evidence="4 5">
    <name type="scientific">Cyclotella atomus</name>
    <dbReference type="NCBI Taxonomy" id="382360"/>
    <lineage>
        <taxon>Eukaryota</taxon>
        <taxon>Sar</taxon>
        <taxon>Stramenopiles</taxon>
        <taxon>Ochrophyta</taxon>
        <taxon>Bacillariophyta</taxon>
        <taxon>Coscinodiscophyceae</taxon>
        <taxon>Thalassiosirophycidae</taxon>
        <taxon>Stephanodiscales</taxon>
        <taxon>Stephanodiscaceae</taxon>
        <taxon>Cyclotella</taxon>
    </lineage>
</organism>
<evidence type="ECO:0000313" key="4">
    <source>
        <dbReference type="EMBL" id="KAL3779571.1"/>
    </source>
</evidence>
<keyword evidence="5" id="KW-1185">Reference proteome</keyword>
<comment type="similarity">
    <text evidence="1">Belongs to the VPS13 family.</text>
</comment>
<dbReference type="PANTHER" id="PTHR16166:SF93">
    <property type="entry name" value="INTERMEMBRANE LIPID TRANSFER PROTEIN VPS13"/>
    <property type="match status" value="1"/>
</dbReference>
<evidence type="ECO:0000256" key="1">
    <source>
        <dbReference type="ARBA" id="ARBA00006545"/>
    </source>
</evidence>
<gene>
    <name evidence="4" type="ORF">ACHAWO_000092</name>
</gene>
<feature type="region of interest" description="Disordered" evidence="2">
    <location>
        <begin position="205"/>
        <end position="224"/>
    </location>
</feature>
<dbReference type="PANTHER" id="PTHR16166">
    <property type="entry name" value="VACUOLAR PROTEIN SORTING-ASSOCIATED PROTEIN VPS13"/>
    <property type="match status" value="1"/>
</dbReference>
<protein>
    <recommendedName>
        <fullName evidence="3">Vacuolar protein sorting-associated protein 13 VPS13 adaptor binding domain-containing protein</fullName>
    </recommendedName>
</protein>
<evidence type="ECO:0000259" key="3">
    <source>
        <dbReference type="Pfam" id="PF25036"/>
    </source>
</evidence>
<dbReference type="Proteomes" id="UP001530400">
    <property type="component" value="Unassembled WGS sequence"/>
</dbReference>
<feature type="compositionally biased region" description="Basic and acidic residues" evidence="2">
    <location>
        <begin position="1149"/>
        <end position="1160"/>
    </location>
</feature>
<reference evidence="4 5" key="1">
    <citation type="submission" date="2024-10" db="EMBL/GenBank/DDBJ databases">
        <title>Updated reference genomes for cyclostephanoid diatoms.</title>
        <authorList>
            <person name="Roberts W.R."/>
            <person name="Alverson A.J."/>
        </authorList>
    </citation>
    <scope>NUCLEOTIDE SEQUENCE [LARGE SCALE GENOMIC DNA]</scope>
    <source>
        <strain evidence="4 5">AJA010-31</strain>
    </source>
</reference>
<dbReference type="Pfam" id="PF25036">
    <property type="entry name" value="VPS13_VAB"/>
    <property type="match status" value="1"/>
</dbReference>
<sequence>MVKQYLAAVLEDLIGEYVLNISKENLKLAALKGRIKLDNVELDGDYIGSHVISALGLQGFGVLSCYAKSLQIHIPWKNLDEPTSLEIHGMHLLCVPLLPTTATRMYYGGGISGGLSASQSTLHDVVPRCSLRTRAKRSAIARFERSFFSGRIPGEGPQIEKEESDSRTLNYNGRRQRWSLSVKDDEDVFSVNSDADSVNDIPTSSINAINGSEHSDTSSATGKQTLKQKITTKIYQNLISSINDVHIRFEVPEGALDMSLTGRRDNVTNTHQHVDHERLIAADQKAFAFGVVLQKLSVHNVLEDVHKNQAESLQDKSCKTIEISNMSMYWDDGPPFLITESDSIQGLFSVPMHKLQKRVAEVMKQMAVKQDPGDDLRKRLNSLSSPARVPFARKHSKSNDSPAHEYVCKHLTQTIHTTYTTETSGDTTYFVDILPSKIDIDATSQQYRKYQLLKNAILSQQRFDTMLHGRPKKSPRDDPKSWWRYAIKCVQHRPNSRTWGDVQQIIRCRKKYISLVVKNLESETEQSGFHGGLSSLESQTLLGLENFLPIETLLAFHLLALRNVFDRRCTRKAVALAKAGSLVRKKSSNSLSRLWKSVRSGKNSTSLWRPLDDFEFDSKMVPMLPESLESSRRSLPRQRDSMPLDDSFVIDATHRDPSNKTIFELRHIDIQISLLDLANRTKIVAVEIGLKGKSNSGYGNEEYTCDILRFEVFDYISGGPLSKGKVLSVEPISKTKYADSWDEATIIENDVAVGDNAPVRVSSSMSSIEDPLYNVIREDPDETLPSGVVCRVTAVANHDEISLSLVAHPATIVWNNTCADKVAEFFYTSTPDVRNQFLNQLRSATTKGAHKRQLELLFPTTLSISVDIHAPKLWLPVSSTISDGALYIDAGRLKVGLIKPAKVSNTRYGLELNDIEIKFLHEDPSCGGSSDKPKVNTIDLTAVHRLHNEIVIIYPFNIGVTGISIESVEIPLMGNFSLETSGFDESKESMSGEMSVDFGPIRLNLVDVEVLAKALGRFYAAQIIRLKSNPSKRDHSSAASGWIEQTRNQKTLIDVSLAFDITMSFQHIQVALESYETKSSSSEKKSRNRTYLMDARMIMLQQRSKGLKQFSRLTISDVSIVQLSESKQNRRRVLKPGSEPQHQILERRKNVVEESPDSHKISTPPMTPTTKTNYNPLITPKELHLSSRKDEDTSQTEFIRACHYHDGDNHVDEVEVDIAQCLVRVTPTSIVDLTKASTRLFELVQLTTTEMERKVHAGRRSKLRAQRSKPGLNDFEASALSPITSLADDEYDRGKKAPTDSSIIYRVTFAGASIFVGRPAAEFTTSRASKRHGAAPHDYVIQVLTNSSILAQSIENSDSSGSKTAHLSLQDLSASISNTWAAATRINNPCLFPSEVDLRAVYSTVDEGFIVSQDFSFDCESLRCCVLPHDVTVILSISRKVIEKLNAIQTASKQPEKNTKAIKGFLPSIVRVKEKGSGIATNIRFELSTFSLVSKYSFDTGRRPFLEFQSDSMKLRLDGAAACLTGDFATVVKLNFYHPVSGKYALYPWRVHLDRSQSDAFLQLTWIGWEHFVEPVFIQADISRMPDEQIIAIKSTNMINVNFTGRLLEELSNLGHSRKDVSSPSDSNATATSITFTNCTGMDIIISLSPDDIDPTRTEGNCIKDGDSITLKSLFPESDSFDSISLHASGLSCLSGLPLVPKADQAFFLYRWPQSSSPVYDLEPVVETVMQNQRLRYSVVDIYSLDRGKDLLSSTNWSPEFNSAEEATGNVWQKPYLEGDCPEFSDKTCRLKRTKDSIRLPIDWMWANDWEVEVHGELGTNNDTDGWEYSADFETFTAESRSYKRGDSCETICIRFVHVNLFLQLTSSSQFFLTLKGRRRRWIRHRVFKPSSICRSYRLVWELKREENGHIAVTARSHLRVKNYTSIPLALFGRHCASSQDDEYIGYAGSGSTLSIPVQLASVSHLRLAVQKEKSCIDSESTIRDISNYAISDHVIILPSGPNTNRVLRTAIMSHSSATTDRFGLKALRNLHFLLVVTSSDGICDVQIQPVLTLINLLPCQIQCQLGESVGRRSGLKGKQVVQTEEVSIAVGKTAGLVSVDCRLKPHVSIRLPGYRWSAWNRIVNRQSSSQTWLPLEDEQATLFDAHKEDAEHSTEYKTIIHLDNKCTGGPSVNLIMSVEPGHSPTIRVYAQYWILDKSGFGLRFTDNFDIIGQQPDPDSLRQSFLSLTTANNSALASDMKRQGCEWSIGMNGMTLFFSKRERVSLSVVHDEELKRKSNKSVSRWSSFIDISKAISKTIISVDDHDGKKRFELAYDITSCPSLFSRTYMIQIFPRYQIANLLQKNVYLAQDGTTEHHLIPSQSWLPFHWDISSLDPKIRLSCQVDDEPGLWTQGCVSLDQIGITAIRIPKSDEIVVVQVEVRLATKKQSSAVVVLIWSSTENDTSNPLYTLRNDSKRTVFCCQPLLCDSDQENALAQLNCGDDVLDESRDGQATGALGRIARRHQQPNDNSAARDSKFKSIIREVLRGECAGIHLSDRSNRERSREFVWTLMPGDSIGFGFDNPEFTHMLQWTCLTSSALLLHGEDSDVGHVNLDVIGAVSTVLLLDGDEIKCEVKAEQSTKVVVFSDSTNNNGGCDEELASLVLSVEIPGVTVSIIDNQLSGNETNPREIMLVSTERWLCIFSQTRDGIHELEVKLSSFQADNFIHDAEHPVLIYTPTIGNEPFVHCSIVRHLNEHESTYVVSYAAIRILPFDISLDRKTAEALAAFLMPLRRARERNIDVEAWITSLTLKMSSYYSKRSRKAPRNVEQMIHSANSLRVYIENLALHPIRINLTFTQEWLPNAAAADGLIIFQLVRGTASIADAPITFTSFLVGNAFESPQSLRQIILAHYNSQLTSQILPLIFNMAILKGPVEFVSNIGSGVVRFFYEPINALVYSPEKFVEGLEVGTHHLARGVFTGVVKGAANLTYLVNNNLVTLASDEAFTDTRRAYQKQIESSRTRTIEDSLTIAGDCIARGFQSGTAGIFEQPAIHASRHGSVGLVTGVGRAVLGAIVKPVVGLGDAAAVLMNHVGDVASEKVFVVKETKRMRRALPRISAALGNNVKLVPFDVISAKAQRIVTGGETVDDTYIGHVTLPSHLIIASTQGLWAIDADSRDPWCISWTEISHYSIDAGNCLTITVFTSQGQQSFVFNMSSVELAEFDALLSMQKQKMGNMNALGTMTYAHLPGVKSPQAAHIFGSINTNFKVRSIDLGSDTAIVERCYSRVNILSSSAPDFFLRLDEEAWLLVNSSTQLFKGLSSRRCVCIGILNGSNETIQIKTAALHEGGSECYTIPSKEYNNRQGTLEPGGAIIIFGWGVAPSLLQSGRVLINVETNIFSCSMSDRKGQDTTIHSLPGYQVGFLEKSYDESGWWAKYWLLIKKDDQNNVKVSS</sequence>
<evidence type="ECO:0000313" key="5">
    <source>
        <dbReference type="Proteomes" id="UP001530400"/>
    </source>
</evidence>